<evidence type="ECO:0000313" key="4">
    <source>
        <dbReference type="EMBL" id="NFV81188.1"/>
    </source>
</evidence>
<evidence type="ECO:0000256" key="1">
    <source>
        <dbReference type="ARBA" id="ARBA00006821"/>
    </source>
</evidence>
<keyword evidence="2" id="KW-0119">Carbohydrate metabolism</keyword>
<evidence type="ECO:0000259" key="3">
    <source>
        <dbReference type="Pfam" id="PF03065"/>
    </source>
</evidence>
<feature type="domain" description="Glycoside hydrolase family 57 N-terminal" evidence="3">
    <location>
        <begin position="13"/>
        <end position="244"/>
    </location>
</feature>
<dbReference type="CDD" id="cd10794">
    <property type="entry name" value="GH57N_PfGalA_like"/>
    <property type="match status" value="1"/>
</dbReference>
<proteinExistence type="inferred from homology"/>
<dbReference type="InterPro" id="IPR004300">
    <property type="entry name" value="Glyco_hydro_57_N"/>
</dbReference>
<dbReference type="RefSeq" id="WP_163680858.1">
    <property type="nucleotide sequence ID" value="NZ_JAAIYP010000039.1"/>
</dbReference>
<name>A0A7C9UV54_9PROT</name>
<dbReference type="Pfam" id="PF03065">
    <property type="entry name" value="Glyco_hydro_57"/>
    <property type="match status" value="1"/>
</dbReference>
<dbReference type="GO" id="GO:0005975">
    <property type="term" value="P:carbohydrate metabolic process"/>
    <property type="evidence" value="ECO:0007669"/>
    <property type="project" value="InterPro"/>
</dbReference>
<keyword evidence="5" id="KW-1185">Reference proteome</keyword>
<dbReference type="GO" id="GO:0016787">
    <property type="term" value="F:hydrolase activity"/>
    <property type="evidence" value="ECO:0007669"/>
    <property type="project" value="UniProtKB-KW"/>
</dbReference>
<dbReference type="AlphaFoldDB" id="A0A7C9UV54"/>
<gene>
    <name evidence="4" type="ORF">G4223_13805</name>
</gene>
<comment type="similarity">
    <text evidence="1">Belongs to the glycosyl hydrolase 57 family.</text>
</comment>
<sequence>MVRRCYWPLLRLAELPGVRIAIEASGYTLETIAAIDPSWCGALRRLIDDGRVEFVGSGYVQMIGPLVPPEMTLANLSFGAEVYRTLLGRQPDVALVNEQAYAPGLVPLYRQAGYGALVVDWANPFSHHPDWPGTLLYLPRQAMGEDGATIDILWSDTVGFQKFQRYAHDQMDMDELLHFLETHRRHGAHSFPLYANDAEIFDFRPGRFSTEPPPDDSEWHRITQLYQTLAADPRFHLALPRDVLALRDQSGGATPLQLETADGPVPVKKQPKYNLMRWAVTGRDDLEVNTLCWRAFEALRRRPDAPDEWWRELCFLWSSDFRTHITERRWQAFRDQLERFVLKLGAAAPAPLCPSTVPNAPTPSVQQHKRHLDIETASLKVRLNPRRGLAIESCGKPGEAWLFGTLSHGFYEHIAFGADFYSGHTVMECAGGRKLTDLDPVTPEIEIRGGSVIVRSVVDSDDHSIAKTLTVHGDRACLDLEIEITCDLPSPSQVRMASVTLNPDAFDRTTLTYAAHNGGRKAERHSLAGQVDLSRPPTFNVSASTCLGLTGGTLEIADRNHRIVVTAPRAVAAVAGLVTCVDVRPSYFCRAVFTGHEHDDTSQRGTTRWTARRFAFRIEIQ</sequence>
<evidence type="ECO:0000256" key="2">
    <source>
        <dbReference type="ARBA" id="ARBA00023277"/>
    </source>
</evidence>
<keyword evidence="4" id="KW-0378">Hydrolase</keyword>
<dbReference type="InterPro" id="IPR011330">
    <property type="entry name" value="Glyco_hydro/deAcase_b/a-brl"/>
</dbReference>
<dbReference type="PANTHER" id="PTHR36306:SF1">
    <property type="entry name" value="ALPHA-AMYLASE-RELATED"/>
    <property type="match status" value="1"/>
</dbReference>
<reference evidence="4 5" key="1">
    <citation type="submission" date="2020-02" db="EMBL/GenBank/DDBJ databases">
        <authorList>
            <person name="Dziuba M."/>
            <person name="Kuznetsov B."/>
            <person name="Mardanov A."/>
            <person name="Ravin N."/>
            <person name="Grouzdev D."/>
        </authorList>
    </citation>
    <scope>NUCLEOTIDE SEQUENCE [LARGE SCALE GENOMIC DNA]</scope>
    <source>
        <strain evidence="4 5">SpK</strain>
    </source>
</reference>
<dbReference type="InterPro" id="IPR052046">
    <property type="entry name" value="GH57_Enzymes"/>
</dbReference>
<protein>
    <submittedName>
        <fullName evidence="4">Glycoside hydrolase family 57</fullName>
    </submittedName>
</protein>
<accession>A0A7C9UV54</accession>
<dbReference type="Proteomes" id="UP000480684">
    <property type="component" value="Unassembled WGS sequence"/>
</dbReference>
<organism evidence="4 5">
    <name type="scientific">Magnetospirillum aberrantis SpK</name>
    <dbReference type="NCBI Taxonomy" id="908842"/>
    <lineage>
        <taxon>Bacteria</taxon>
        <taxon>Pseudomonadati</taxon>
        <taxon>Pseudomonadota</taxon>
        <taxon>Alphaproteobacteria</taxon>
        <taxon>Rhodospirillales</taxon>
        <taxon>Rhodospirillaceae</taxon>
        <taxon>Magnetospirillum</taxon>
    </lineage>
</organism>
<dbReference type="SUPFAM" id="SSF88713">
    <property type="entry name" value="Glycoside hydrolase/deacetylase"/>
    <property type="match status" value="1"/>
</dbReference>
<evidence type="ECO:0000313" key="5">
    <source>
        <dbReference type="Proteomes" id="UP000480684"/>
    </source>
</evidence>
<comment type="caution">
    <text evidence="4">The sequence shown here is derived from an EMBL/GenBank/DDBJ whole genome shotgun (WGS) entry which is preliminary data.</text>
</comment>
<dbReference type="EMBL" id="JAAIYP010000039">
    <property type="protein sequence ID" value="NFV81188.1"/>
    <property type="molecule type" value="Genomic_DNA"/>
</dbReference>
<dbReference type="Gene3D" id="3.20.110.20">
    <property type="match status" value="1"/>
</dbReference>
<dbReference type="PANTHER" id="PTHR36306">
    <property type="entry name" value="ALPHA-AMYLASE-RELATED-RELATED"/>
    <property type="match status" value="1"/>
</dbReference>